<evidence type="ECO:0000256" key="4">
    <source>
        <dbReference type="ARBA" id="ARBA00023136"/>
    </source>
</evidence>
<keyword evidence="2 5" id="KW-0812">Transmembrane</keyword>
<feature type="transmembrane region" description="Helical" evidence="5">
    <location>
        <begin position="296"/>
        <end position="316"/>
    </location>
</feature>
<evidence type="ECO:0000256" key="2">
    <source>
        <dbReference type="ARBA" id="ARBA00022692"/>
    </source>
</evidence>
<evidence type="ECO:0000256" key="5">
    <source>
        <dbReference type="SAM" id="Phobius"/>
    </source>
</evidence>
<dbReference type="Proteomes" id="UP001367676">
    <property type="component" value="Unassembled WGS sequence"/>
</dbReference>
<dbReference type="InterPro" id="IPR038158">
    <property type="entry name" value="H-NOX_domain_sf"/>
</dbReference>
<dbReference type="GO" id="GO:0016020">
    <property type="term" value="C:membrane"/>
    <property type="evidence" value="ECO:0007669"/>
    <property type="project" value="UniProtKB-SubCell"/>
</dbReference>
<dbReference type="GO" id="GO:0022857">
    <property type="term" value="F:transmembrane transporter activity"/>
    <property type="evidence" value="ECO:0007669"/>
    <property type="project" value="InterPro"/>
</dbReference>
<accession>A0AAN9XZZ6</accession>
<feature type="transmembrane region" description="Helical" evidence="5">
    <location>
        <begin position="268"/>
        <end position="289"/>
    </location>
</feature>
<dbReference type="InterPro" id="IPR050549">
    <property type="entry name" value="MFS_Trehalose_Transporter"/>
</dbReference>
<name>A0AAN9XZZ6_9HEMI</name>
<dbReference type="Gene3D" id="3.90.1520.10">
    <property type="entry name" value="H-NOX domain"/>
    <property type="match status" value="1"/>
</dbReference>
<reference evidence="6 7" key="1">
    <citation type="submission" date="2024-03" db="EMBL/GenBank/DDBJ databases">
        <title>Adaptation during the transition from Ophiocordyceps entomopathogen to insect associate is accompanied by gene loss and intensified selection.</title>
        <authorList>
            <person name="Ward C.M."/>
            <person name="Onetto C.A."/>
            <person name="Borneman A.R."/>
        </authorList>
    </citation>
    <scope>NUCLEOTIDE SEQUENCE [LARGE SCALE GENOMIC DNA]</scope>
    <source>
        <strain evidence="6">AWRI1</strain>
        <tissue evidence="6">Single Adult Female</tissue>
    </source>
</reference>
<keyword evidence="4 5" id="KW-0472">Membrane</keyword>
<keyword evidence="3 5" id="KW-1133">Transmembrane helix</keyword>
<dbReference type="InterPro" id="IPR005828">
    <property type="entry name" value="MFS_sugar_transport-like"/>
</dbReference>
<evidence type="ECO:0000313" key="7">
    <source>
        <dbReference type="Proteomes" id="UP001367676"/>
    </source>
</evidence>
<dbReference type="Pfam" id="PF00083">
    <property type="entry name" value="Sugar_tr"/>
    <property type="match status" value="1"/>
</dbReference>
<comment type="subcellular location">
    <subcellularLocation>
        <location evidence="1">Membrane</location>
    </subcellularLocation>
</comment>
<protein>
    <submittedName>
        <fullName evidence="6">Uncharacterized protein</fullName>
    </submittedName>
</protein>
<sequence>MLKTLVFISYLMVEGDEDETKADIKEQETLDNLPICFQFLGVILSGFSLRLLGRKNSLILSNLLHLVPLMMFMSDVDLKYDFAAAMMLHVAWRFQSPIINIYIAEVSEPILRALFVGFSYVTYRIGYYANELQPAFSKPLASLSLFSAVACVVASVQAVESPYWLALKGKQEKAEKAYEWLRGAGSATSDEASQLFDKAAEDIEQLRRGLIANIFSLRFGIPLLVVVFLYLCDTDLVVLHQDTYFKWIIAIHFYDESYDKPYLFGKTLYVTLEYGLPILGAVLFCLLCVFVGRRILFVGSIFLNLALFSLYLFVYVPTYIQTYSLFFTYTGTRQVPGILASEIFPGVTRDLGGSISEFVEVLFYGIDHLVIYRGKFEQYSRLLLNVRWTLIPVGLVCSYYYMPETKNATLVETEKLANDSSDSDVLLEQLGSVLISECTDERLIRAFKSLGGTFHDFLTTLDGVHDVIQSQNEGKEEDSSDLTASHFHLSVFLNVQCSSAGVNAKEEKKQYHFLRKSTKRLEININFTSRRKKKKEEITVFDDISIRRLIRFAYFQAFYTTAVAPNFRNS</sequence>
<keyword evidence="7" id="KW-1185">Reference proteome</keyword>
<dbReference type="SUPFAM" id="SSF103473">
    <property type="entry name" value="MFS general substrate transporter"/>
    <property type="match status" value="1"/>
</dbReference>
<dbReference type="Gene3D" id="1.20.1250.20">
    <property type="entry name" value="MFS general substrate transporter like domains"/>
    <property type="match status" value="1"/>
</dbReference>
<dbReference type="GO" id="GO:0020037">
    <property type="term" value="F:heme binding"/>
    <property type="evidence" value="ECO:0007669"/>
    <property type="project" value="InterPro"/>
</dbReference>
<comment type="caution">
    <text evidence="6">The sequence shown here is derived from an EMBL/GenBank/DDBJ whole genome shotgun (WGS) entry which is preliminary data.</text>
</comment>
<dbReference type="AlphaFoldDB" id="A0AAN9XZZ6"/>
<organism evidence="6 7">
    <name type="scientific">Parthenolecanium corni</name>
    <dbReference type="NCBI Taxonomy" id="536013"/>
    <lineage>
        <taxon>Eukaryota</taxon>
        <taxon>Metazoa</taxon>
        <taxon>Ecdysozoa</taxon>
        <taxon>Arthropoda</taxon>
        <taxon>Hexapoda</taxon>
        <taxon>Insecta</taxon>
        <taxon>Pterygota</taxon>
        <taxon>Neoptera</taxon>
        <taxon>Paraneoptera</taxon>
        <taxon>Hemiptera</taxon>
        <taxon>Sternorrhyncha</taxon>
        <taxon>Coccoidea</taxon>
        <taxon>Coccidae</taxon>
        <taxon>Parthenolecanium</taxon>
    </lineage>
</organism>
<evidence type="ECO:0000256" key="1">
    <source>
        <dbReference type="ARBA" id="ARBA00004370"/>
    </source>
</evidence>
<evidence type="ECO:0000313" key="6">
    <source>
        <dbReference type="EMBL" id="KAK7576739.1"/>
    </source>
</evidence>
<evidence type="ECO:0000256" key="3">
    <source>
        <dbReference type="ARBA" id="ARBA00022989"/>
    </source>
</evidence>
<dbReference type="EMBL" id="JBBCAQ010000036">
    <property type="protein sequence ID" value="KAK7576739.1"/>
    <property type="molecule type" value="Genomic_DNA"/>
</dbReference>
<dbReference type="PANTHER" id="PTHR48021">
    <property type="match status" value="1"/>
</dbReference>
<proteinExistence type="predicted"/>
<feature type="transmembrane region" description="Helical" evidence="5">
    <location>
        <begin position="210"/>
        <end position="231"/>
    </location>
</feature>
<gene>
    <name evidence="6" type="ORF">V9T40_013025</name>
</gene>
<dbReference type="InterPro" id="IPR036259">
    <property type="entry name" value="MFS_trans_sf"/>
</dbReference>
<dbReference type="PANTHER" id="PTHR48021:SF39">
    <property type="entry name" value="MAJOR FACILITATOR SUPERFAMILY (MFS) PROFILE DOMAIN-CONTAINING PROTEIN"/>
    <property type="match status" value="1"/>
</dbReference>